<sequence>MRKPLASASATYSLWDDAVDAAMRAAANIPANVPADLSADAPARTPSRQALRKLAPRVYNAVIDAPFGKVGIVTSADGVREIHYLPASTPGVAPDSALAELASAQIARYLDDASASFDLPLASPGTAFQRRVWDGICSIGAGAVLTYGELAQRVGSISARAVGQACGSNYLPIVIPCHRVVAASGIGGFNHHGGDGFFRDVKRWLLAHEGVRIR</sequence>
<dbReference type="EC" id="2.1.1.63" evidence="3"/>
<dbReference type="GO" id="GO:0032259">
    <property type="term" value="P:methylation"/>
    <property type="evidence" value="ECO:0007669"/>
    <property type="project" value="UniProtKB-KW"/>
</dbReference>
<dbReference type="InterPro" id="IPR036388">
    <property type="entry name" value="WH-like_DNA-bd_sf"/>
</dbReference>
<dbReference type="AlphaFoldDB" id="A0AAQ1GC76"/>
<dbReference type="EMBL" id="FNZM01000002">
    <property type="protein sequence ID" value="SEJ08350.1"/>
    <property type="molecule type" value="Genomic_DNA"/>
</dbReference>
<evidence type="ECO:0000313" key="11">
    <source>
        <dbReference type="Proteomes" id="UP000183529"/>
    </source>
</evidence>
<keyword evidence="7" id="KW-0234">DNA repair</keyword>
<evidence type="ECO:0000256" key="7">
    <source>
        <dbReference type="ARBA" id="ARBA00023204"/>
    </source>
</evidence>
<dbReference type="Pfam" id="PF01035">
    <property type="entry name" value="DNA_binding_1"/>
    <property type="match status" value="1"/>
</dbReference>
<protein>
    <recommendedName>
        <fullName evidence="3">methylated-DNA--[protein]-cysteine S-methyltransferase</fullName>
        <ecNumber evidence="3">2.1.1.63</ecNumber>
    </recommendedName>
</protein>
<comment type="caution">
    <text evidence="10">The sequence shown here is derived from an EMBL/GenBank/DDBJ whole genome shotgun (WGS) entry which is preliminary data.</text>
</comment>
<organism evidence="10 11">
    <name type="scientific">Paraburkholderia tropica</name>
    <dbReference type="NCBI Taxonomy" id="92647"/>
    <lineage>
        <taxon>Bacteria</taxon>
        <taxon>Pseudomonadati</taxon>
        <taxon>Pseudomonadota</taxon>
        <taxon>Betaproteobacteria</taxon>
        <taxon>Burkholderiales</taxon>
        <taxon>Burkholderiaceae</taxon>
        <taxon>Paraburkholderia</taxon>
    </lineage>
</organism>
<dbReference type="SUPFAM" id="SSF53155">
    <property type="entry name" value="Methylated DNA-protein cysteine methyltransferase domain"/>
    <property type="match status" value="1"/>
</dbReference>
<dbReference type="InterPro" id="IPR001497">
    <property type="entry name" value="MethylDNA_cys_MeTrfase_AS"/>
</dbReference>
<dbReference type="Gene3D" id="1.10.10.10">
    <property type="entry name" value="Winged helix-like DNA-binding domain superfamily/Winged helix DNA-binding domain"/>
    <property type="match status" value="1"/>
</dbReference>
<accession>A0AAQ1GC76</accession>
<evidence type="ECO:0000256" key="5">
    <source>
        <dbReference type="ARBA" id="ARBA00022679"/>
    </source>
</evidence>
<dbReference type="GO" id="GO:0006281">
    <property type="term" value="P:DNA repair"/>
    <property type="evidence" value="ECO:0007669"/>
    <property type="project" value="UniProtKB-KW"/>
</dbReference>
<keyword evidence="6" id="KW-0227">DNA damage</keyword>
<evidence type="ECO:0000256" key="6">
    <source>
        <dbReference type="ARBA" id="ARBA00022763"/>
    </source>
</evidence>
<evidence type="ECO:0000256" key="2">
    <source>
        <dbReference type="ARBA" id="ARBA00008711"/>
    </source>
</evidence>
<dbReference type="GO" id="GO:0003908">
    <property type="term" value="F:methylated-DNA-[protein]-cysteine S-methyltransferase activity"/>
    <property type="evidence" value="ECO:0007669"/>
    <property type="project" value="UniProtKB-EC"/>
</dbReference>
<evidence type="ECO:0000256" key="8">
    <source>
        <dbReference type="ARBA" id="ARBA00049348"/>
    </source>
</evidence>
<dbReference type="CDD" id="cd06445">
    <property type="entry name" value="ATase"/>
    <property type="match status" value="1"/>
</dbReference>
<comment type="similarity">
    <text evidence="2">Belongs to the MGMT family.</text>
</comment>
<name>A0AAQ1GC76_9BURK</name>
<reference evidence="10 11" key="1">
    <citation type="submission" date="2016-10" db="EMBL/GenBank/DDBJ databases">
        <authorList>
            <person name="Varghese N."/>
            <person name="Submissions S."/>
        </authorList>
    </citation>
    <scope>NUCLEOTIDE SEQUENCE [LARGE SCALE GENOMIC DNA]</scope>
    <source>
        <strain evidence="10 11">LMG 22274</strain>
    </source>
</reference>
<dbReference type="FunFam" id="1.10.10.10:FF:000214">
    <property type="entry name" value="Methylated-DNA--protein-cysteine methyltransferase"/>
    <property type="match status" value="1"/>
</dbReference>
<dbReference type="InterPro" id="IPR036631">
    <property type="entry name" value="MGMT_N_sf"/>
</dbReference>
<evidence type="ECO:0000256" key="3">
    <source>
        <dbReference type="ARBA" id="ARBA00011918"/>
    </source>
</evidence>
<dbReference type="InterPro" id="IPR014048">
    <property type="entry name" value="MethylDNA_cys_MeTrfase_DNA-bd"/>
</dbReference>
<evidence type="ECO:0000256" key="4">
    <source>
        <dbReference type="ARBA" id="ARBA00022603"/>
    </source>
</evidence>
<evidence type="ECO:0000256" key="1">
    <source>
        <dbReference type="ARBA" id="ARBA00001286"/>
    </source>
</evidence>
<comment type="catalytic activity">
    <reaction evidence="1">
        <text>a 4-O-methyl-thymidine in DNA + L-cysteinyl-[protein] = a thymidine in DNA + S-methyl-L-cysteinyl-[protein]</text>
        <dbReference type="Rhea" id="RHEA:53428"/>
        <dbReference type="Rhea" id="RHEA-COMP:10131"/>
        <dbReference type="Rhea" id="RHEA-COMP:10132"/>
        <dbReference type="Rhea" id="RHEA-COMP:13555"/>
        <dbReference type="Rhea" id="RHEA-COMP:13556"/>
        <dbReference type="ChEBI" id="CHEBI:29950"/>
        <dbReference type="ChEBI" id="CHEBI:82612"/>
        <dbReference type="ChEBI" id="CHEBI:137386"/>
        <dbReference type="ChEBI" id="CHEBI:137387"/>
        <dbReference type="EC" id="2.1.1.63"/>
    </reaction>
</comment>
<gene>
    <name evidence="10" type="ORF">SAMN05216550_102353</name>
</gene>
<dbReference type="SUPFAM" id="SSF46767">
    <property type="entry name" value="Methylated DNA-protein cysteine methyltransferase, C-terminal domain"/>
    <property type="match status" value="1"/>
</dbReference>
<feature type="domain" description="Methylated-DNA-[protein]-cysteine S-methyltransferase DNA binding" evidence="9">
    <location>
        <begin position="127"/>
        <end position="211"/>
    </location>
</feature>
<proteinExistence type="inferred from homology"/>
<evidence type="ECO:0000313" key="10">
    <source>
        <dbReference type="EMBL" id="SEJ08350.1"/>
    </source>
</evidence>
<evidence type="ECO:0000259" key="9">
    <source>
        <dbReference type="Pfam" id="PF01035"/>
    </source>
</evidence>
<comment type="catalytic activity">
    <reaction evidence="8">
        <text>a 6-O-methyl-2'-deoxyguanosine in DNA + L-cysteinyl-[protein] = S-methyl-L-cysteinyl-[protein] + a 2'-deoxyguanosine in DNA</text>
        <dbReference type="Rhea" id="RHEA:24000"/>
        <dbReference type="Rhea" id="RHEA-COMP:10131"/>
        <dbReference type="Rhea" id="RHEA-COMP:10132"/>
        <dbReference type="Rhea" id="RHEA-COMP:11367"/>
        <dbReference type="Rhea" id="RHEA-COMP:11368"/>
        <dbReference type="ChEBI" id="CHEBI:29950"/>
        <dbReference type="ChEBI" id="CHEBI:82612"/>
        <dbReference type="ChEBI" id="CHEBI:85445"/>
        <dbReference type="ChEBI" id="CHEBI:85448"/>
        <dbReference type="EC" id="2.1.1.63"/>
    </reaction>
</comment>
<dbReference type="PROSITE" id="PS00374">
    <property type="entry name" value="MGMT"/>
    <property type="match status" value="1"/>
</dbReference>
<dbReference type="PANTHER" id="PTHR10815">
    <property type="entry name" value="METHYLATED-DNA--PROTEIN-CYSTEINE METHYLTRANSFERASE"/>
    <property type="match status" value="1"/>
</dbReference>
<dbReference type="Proteomes" id="UP000183529">
    <property type="component" value="Unassembled WGS sequence"/>
</dbReference>
<keyword evidence="4" id="KW-0489">Methyltransferase</keyword>
<dbReference type="PANTHER" id="PTHR10815:SF13">
    <property type="entry name" value="METHYLATED-DNA--PROTEIN-CYSTEINE METHYLTRANSFERASE"/>
    <property type="match status" value="1"/>
</dbReference>
<dbReference type="NCBIfam" id="TIGR00589">
    <property type="entry name" value="ogt"/>
    <property type="match status" value="1"/>
</dbReference>
<dbReference type="InterPro" id="IPR036217">
    <property type="entry name" value="MethylDNA_cys_MeTrfase_DNAb"/>
</dbReference>
<keyword evidence="5" id="KW-0808">Transferase</keyword>